<proteinExistence type="inferred from homology"/>
<comment type="function">
    <text evidence="2 8">Catalyzes the removal of elemental sulfur and selenium atoms from L-cysteine, L-cystine, L-selenocysteine, and L-selenocystine to produce L-alanine.</text>
</comment>
<dbReference type="PROSITE" id="PS00595">
    <property type="entry name" value="AA_TRANSFER_CLASS_5"/>
    <property type="match status" value="1"/>
</dbReference>
<evidence type="ECO:0000256" key="8">
    <source>
        <dbReference type="RuleBase" id="RU004506"/>
    </source>
</evidence>
<dbReference type="NCBIfam" id="TIGR01979">
    <property type="entry name" value="sufS"/>
    <property type="match status" value="1"/>
</dbReference>
<reference evidence="10" key="1">
    <citation type="journal article" date="2022" name="Arch. Microbiol.">
        <title>Thiomicrorhabdus immobilis sp. nov., a mesophilic sulfur-oxidizing bacterium isolated from sediment of a brackish lake in northern Japan.</title>
        <authorList>
            <person name="Kojima H."/>
            <person name="Mochizuki J."/>
            <person name="Kanda M."/>
            <person name="Watanabe T."/>
            <person name="Fukui M."/>
        </authorList>
    </citation>
    <scope>NUCLEOTIDE SEQUENCE</scope>
    <source>
        <strain evidence="10">Am19</strain>
    </source>
</reference>
<evidence type="ECO:0000256" key="1">
    <source>
        <dbReference type="ARBA" id="ARBA00001933"/>
    </source>
</evidence>
<evidence type="ECO:0000256" key="5">
    <source>
        <dbReference type="ARBA" id="ARBA00022898"/>
    </source>
</evidence>
<feature type="domain" description="Aminotransferase class V" evidence="9">
    <location>
        <begin position="33"/>
        <end position="402"/>
    </location>
</feature>
<evidence type="ECO:0000256" key="6">
    <source>
        <dbReference type="ARBA" id="ARBA00050776"/>
    </source>
</evidence>
<dbReference type="InterPro" id="IPR020578">
    <property type="entry name" value="Aminotrans_V_PyrdxlP_BS"/>
</dbReference>
<sequence>MSEISMSKNSVDFAQVRAQFPILEVVENGFPLVYLDSGATSQKPQRVIDAVTQYYREENANVHRGVYGLSERATEKYEGAREKVRTFLNAKSTKEIVFVRGTTEAINLVAHSWVSENLTEGDEVIVTEMEHHSNIVPWQLLRDKLGIRLTVLRMNQKGEICLNALKGLVSEKTKMVSVTHMSNALGTINPVKEMAEIAHSVGAKIMVDGAQATPHMSVDVQDLDCDFYAFSGHKMYGPTGIGVLYAKEALLEKMAPYQGGGDMIYSVSFDKTEYNVLPYKFEAGTPHISGAIGLAAAIDFLNEVGLDNLARHEHALLEYATEQLSQIDGLRIIGQAENKGGVISFVLDGVHPHDMATLMDQDGIAVRASHHCAMPVMQHFNVPATIRASFGAYNNFEDIDRLIASINDAKEMLL</sequence>
<dbReference type="SUPFAM" id="SSF53383">
    <property type="entry name" value="PLP-dependent transferases"/>
    <property type="match status" value="1"/>
</dbReference>
<dbReference type="Proteomes" id="UP001054820">
    <property type="component" value="Chromosome"/>
</dbReference>
<dbReference type="Pfam" id="PF00266">
    <property type="entry name" value="Aminotran_5"/>
    <property type="match status" value="1"/>
</dbReference>
<keyword evidence="11" id="KW-1185">Reference proteome</keyword>
<evidence type="ECO:0000313" key="10">
    <source>
        <dbReference type="EMBL" id="BCN93854.1"/>
    </source>
</evidence>
<gene>
    <name evidence="10" type="primary">csdB</name>
    <name evidence="10" type="ORF">THMIRHAM_16390</name>
</gene>
<dbReference type="EMBL" id="AP024202">
    <property type="protein sequence ID" value="BCN93854.1"/>
    <property type="molecule type" value="Genomic_DNA"/>
</dbReference>
<keyword evidence="5 8" id="KW-0663">Pyridoxal phosphate</keyword>
<organism evidence="10 11">
    <name type="scientific">Thiomicrorhabdus immobilis</name>
    <dbReference type="NCBI Taxonomy" id="2791037"/>
    <lineage>
        <taxon>Bacteria</taxon>
        <taxon>Pseudomonadati</taxon>
        <taxon>Pseudomonadota</taxon>
        <taxon>Gammaproteobacteria</taxon>
        <taxon>Thiotrichales</taxon>
        <taxon>Piscirickettsiaceae</taxon>
        <taxon>Thiomicrorhabdus</taxon>
    </lineage>
</organism>
<dbReference type="InterPro" id="IPR015422">
    <property type="entry name" value="PyrdxlP-dep_Trfase_small"/>
</dbReference>
<evidence type="ECO:0000256" key="4">
    <source>
        <dbReference type="ARBA" id="ARBA00022679"/>
    </source>
</evidence>
<dbReference type="InterPro" id="IPR015424">
    <property type="entry name" value="PyrdxlP-dep_Trfase"/>
</dbReference>
<evidence type="ECO:0000256" key="7">
    <source>
        <dbReference type="RuleBase" id="RU004504"/>
    </source>
</evidence>
<evidence type="ECO:0000256" key="2">
    <source>
        <dbReference type="ARBA" id="ARBA00002824"/>
    </source>
</evidence>
<dbReference type="CDD" id="cd06453">
    <property type="entry name" value="SufS_like"/>
    <property type="match status" value="1"/>
</dbReference>
<evidence type="ECO:0000259" key="9">
    <source>
        <dbReference type="Pfam" id="PF00266"/>
    </source>
</evidence>
<dbReference type="PANTHER" id="PTHR43586:SF8">
    <property type="entry name" value="CYSTEINE DESULFURASE 1, CHLOROPLASTIC"/>
    <property type="match status" value="1"/>
</dbReference>
<dbReference type="PIRSF" id="PIRSF005572">
    <property type="entry name" value="NifS"/>
    <property type="match status" value="1"/>
</dbReference>
<comment type="similarity">
    <text evidence="3 8">Belongs to the class-V pyridoxal-phosphate-dependent aminotransferase family. Csd subfamily.</text>
</comment>
<dbReference type="Gene3D" id="3.90.1150.10">
    <property type="entry name" value="Aspartate Aminotransferase, domain 1"/>
    <property type="match status" value="1"/>
</dbReference>
<evidence type="ECO:0000313" key="11">
    <source>
        <dbReference type="Proteomes" id="UP001054820"/>
    </source>
</evidence>
<evidence type="ECO:0000256" key="3">
    <source>
        <dbReference type="ARBA" id="ARBA00010447"/>
    </source>
</evidence>
<comment type="cofactor">
    <cofactor evidence="1 7">
        <name>pyridoxal 5'-phosphate</name>
        <dbReference type="ChEBI" id="CHEBI:597326"/>
    </cofactor>
</comment>
<name>A0ABN6CYV3_9GAMM</name>
<dbReference type="InterPro" id="IPR015421">
    <property type="entry name" value="PyrdxlP-dep_Trfase_major"/>
</dbReference>
<dbReference type="InterPro" id="IPR016454">
    <property type="entry name" value="Cysteine_dSase"/>
</dbReference>
<protein>
    <recommendedName>
        <fullName evidence="8">Cysteine desulfurase</fullName>
        <ecNumber evidence="8">2.8.1.7</ecNumber>
    </recommendedName>
</protein>
<keyword evidence="4 8" id="KW-0808">Transferase</keyword>
<dbReference type="PANTHER" id="PTHR43586">
    <property type="entry name" value="CYSTEINE DESULFURASE"/>
    <property type="match status" value="1"/>
</dbReference>
<dbReference type="InterPro" id="IPR010970">
    <property type="entry name" value="Cys_dSase_SufS"/>
</dbReference>
<dbReference type="InterPro" id="IPR000192">
    <property type="entry name" value="Aminotrans_V_dom"/>
</dbReference>
<comment type="catalytic activity">
    <reaction evidence="6 8">
        <text>(sulfur carrier)-H + L-cysteine = (sulfur carrier)-SH + L-alanine</text>
        <dbReference type="Rhea" id="RHEA:43892"/>
        <dbReference type="Rhea" id="RHEA-COMP:14737"/>
        <dbReference type="Rhea" id="RHEA-COMP:14739"/>
        <dbReference type="ChEBI" id="CHEBI:29917"/>
        <dbReference type="ChEBI" id="CHEBI:35235"/>
        <dbReference type="ChEBI" id="CHEBI:57972"/>
        <dbReference type="ChEBI" id="CHEBI:64428"/>
        <dbReference type="EC" id="2.8.1.7"/>
    </reaction>
</comment>
<dbReference type="Gene3D" id="3.40.640.10">
    <property type="entry name" value="Type I PLP-dependent aspartate aminotransferase-like (Major domain)"/>
    <property type="match status" value="1"/>
</dbReference>
<accession>A0ABN6CYV3</accession>
<dbReference type="EC" id="2.8.1.7" evidence="8"/>